<dbReference type="SMART" id="SM00060">
    <property type="entry name" value="FN3"/>
    <property type="match status" value="2"/>
</dbReference>
<comment type="subcellular location">
    <subcellularLocation>
        <location evidence="1">Membrane</location>
        <topology evidence="1">Single-pass membrane protein</topology>
    </subcellularLocation>
</comment>
<dbReference type="InterPro" id="IPR050449">
    <property type="entry name" value="Ephrin_rcpt_TKs"/>
</dbReference>
<gene>
    <name evidence="12" type="ORF">GBAR_LOCUS14063</name>
</gene>
<dbReference type="InterPro" id="IPR036116">
    <property type="entry name" value="FN3_sf"/>
</dbReference>
<keyword evidence="3" id="KW-0547">Nucleotide-binding</keyword>
<evidence type="ECO:0000256" key="2">
    <source>
        <dbReference type="ARBA" id="ARBA00022692"/>
    </source>
</evidence>
<evidence type="ECO:0000259" key="11">
    <source>
        <dbReference type="PROSITE" id="PS51550"/>
    </source>
</evidence>
<evidence type="ECO:0000313" key="13">
    <source>
        <dbReference type="Proteomes" id="UP001174909"/>
    </source>
</evidence>
<dbReference type="GO" id="GO:0005005">
    <property type="term" value="F:transmembrane-ephrin receptor activity"/>
    <property type="evidence" value="ECO:0007669"/>
    <property type="project" value="TreeGrafter"/>
</dbReference>
<dbReference type="InterPro" id="IPR013783">
    <property type="entry name" value="Ig-like_fold"/>
</dbReference>
<evidence type="ECO:0000256" key="10">
    <source>
        <dbReference type="SAM" id="SignalP"/>
    </source>
</evidence>
<dbReference type="InterPro" id="IPR001090">
    <property type="entry name" value="Ephrin_rcpt_lig-bd_dom"/>
</dbReference>
<dbReference type="Proteomes" id="UP001174909">
    <property type="component" value="Unassembled WGS sequence"/>
</dbReference>
<dbReference type="CDD" id="cd00063">
    <property type="entry name" value="FN3"/>
    <property type="match status" value="1"/>
</dbReference>
<keyword evidence="5 9" id="KW-1133">Transmembrane helix</keyword>
<name>A0AA35S8G9_GEOBA</name>
<dbReference type="Pfam" id="PF01404">
    <property type="entry name" value="Ephrin_lbd"/>
    <property type="match status" value="2"/>
</dbReference>
<feature type="domain" description="Eph LBD" evidence="11">
    <location>
        <begin position="44"/>
        <end position="248"/>
    </location>
</feature>
<keyword evidence="4" id="KW-0067">ATP-binding</keyword>
<dbReference type="InterPro" id="IPR008979">
    <property type="entry name" value="Galactose-bd-like_sf"/>
</dbReference>
<dbReference type="InterPro" id="IPR011641">
    <property type="entry name" value="Tyr-kin_ephrin_A/B_rcpt-like"/>
</dbReference>
<accession>A0AA35S8G9</accession>
<dbReference type="GO" id="GO:0005524">
    <property type="term" value="F:ATP binding"/>
    <property type="evidence" value="ECO:0007669"/>
    <property type="project" value="UniProtKB-KW"/>
</dbReference>
<dbReference type="Pfam" id="PF07699">
    <property type="entry name" value="Ephrin_rec_like"/>
    <property type="match status" value="1"/>
</dbReference>
<feature type="compositionally biased region" description="Low complexity" evidence="8">
    <location>
        <begin position="1156"/>
        <end position="1214"/>
    </location>
</feature>
<keyword evidence="2 9" id="KW-0812">Transmembrane</keyword>
<comment type="caution">
    <text evidence="12">The sequence shown here is derived from an EMBL/GenBank/DDBJ whole genome shotgun (WGS) entry which is preliminary data.</text>
</comment>
<feature type="region of interest" description="Disordered" evidence="8">
    <location>
        <begin position="1156"/>
        <end position="1228"/>
    </location>
</feature>
<dbReference type="SMART" id="SM00615">
    <property type="entry name" value="EPH_lbd"/>
    <property type="match status" value="2"/>
</dbReference>
<dbReference type="Gene3D" id="2.60.120.260">
    <property type="entry name" value="Galactose-binding domain-like"/>
    <property type="match status" value="2"/>
</dbReference>
<dbReference type="PANTHER" id="PTHR46877">
    <property type="entry name" value="EPH RECEPTOR A5"/>
    <property type="match status" value="1"/>
</dbReference>
<reference evidence="12" key="1">
    <citation type="submission" date="2023-03" db="EMBL/GenBank/DDBJ databases">
        <authorList>
            <person name="Steffen K."/>
            <person name="Cardenas P."/>
        </authorList>
    </citation>
    <scope>NUCLEOTIDE SEQUENCE</scope>
</reference>
<dbReference type="EMBL" id="CASHTH010002058">
    <property type="protein sequence ID" value="CAI8024182.1"/>
    <property type="molecule type" value="Genomic_DNA"/>
</dbReference>
<feature type="chain" id="PRO_5041376959" evidence="10">
    <location>
        <begin position="21"/>
        <end position="1285"/>
    </location>
</feature>
<feature type="transmembrane region" description="Helical" evidence="9">
    <location>
        <begin position="1235"/>
        <end position="1263"/>
    </location>
</feature>
<evidence type="ECO:0000256" key="1">
    <source>
        <dbReference type="ARBA" id="ARBA00004167"/>
    </source>
</evidence>
<protein>
    <submittedName>
        <fullName evidence="12">Ephrin type-A receptor 4</fullName>
    </submittedName>
</protein>
<evidence type="ECO:0000256" key="9">
    <source>
        <dbReference type="SAM" id="Phobius"/>
    </source>
</evidence>
<keyword evidence="7 12" id="KW-0675">Receptor</keyword>
<organism evidence="12 13">
    <name type="scientific">Geodia barretti</name>
    <name type="common">Barrett's horny sponge</name>
    <dbReference type="NCBI Taxonomy" id="519541"/>
    <lineage>
        <taxon>Eukaryota</taxon>
        <taxon>Metazoa</taxon>
        <taxon>Porifera</taxon>
        <taxon>Demospongiae</taxon>
        <taxon>Heteroscleromorpha</taxon>
        <taxon>Tetractinellida</taxon>
        <taxon>Astrophorina</taxon>
        <taxon>Geodiidae</taxon>
        <taxon>Geodia</taxon>
    </lineage>
</organism>
<keyword evidence="10" id="KW-0732">Signal</keyword>
<keyword evidence="13" id="KW-1185">Reference proteome</keyword>
<feature type="signal peptide" evidence="10">
    <location>
        <begin position="1"/>
        <end position="20"/>
    </location>
</feature>
<dbReference type="PROSITE" id="PS51550">
    <property type="entry name" value="EPH_LBD"/>
    <property type="match status" value="2"/>
</dbReference>
<dbReference type="Gene3D" id="2.10.50.10">
    <property type="entry name" value="Tumor Necrosis Factor Receptor, subunit A, domain 2"/>
    <property type="match status" value="2"/>
</dbReference>
<dbReference type="SUPFAM" id="SSF49265">
    <property type="entry name" value="Fibronectin type III"/>
    <property type="match status" value="1"/>
</dbReference>
<dbReference type="Gene3D" id="2.60.40.10">
    <property type="entry name" value="Immunoglobulins"/>
    <property type="match status" value="1"/>
</dbReference>
<dbReference type="GO" id="GO:0005886">
    <property type="term" value="C:plasma membrane"/>
    <property type="evidence" value="ECO:0007669"/>
    <property type="project" value="TreeGrafter"/>
</dbReference>
<feature type="domain" description="Eph LBD" evidence="11">
    <location>
        <begin position="545"/>
        <end position="748"/>
    </location>
</feature>
<evidence type="ECO:0000256" key="6">
    <source>
        <dbReference type="ARBA" id="ARBA00023136"/>
    </source>
</evidence>
<proteinExistence type="predicted"/>
<dbReference type="SUPFAM" id="SSF49785">
    <property type="entry name" value="Galactose-binding domain-like"/>
    <property type="match status" value="2"/>
</dbReference>
<evidence type="ECO:0000256" key="8">
    <source>
        <dbReference type="SAM" id="MobiDB-lite"/>
    </source>
</evidence>
<evidence type="ECO:0000256" key="7">
    <source>
        <dbReference type="ARBA" id="ARBA00023170"/>
    </source>
</evidence>
<evidence type="ECO:0000256" key="4">
    <source>
        <dbReference type="ARBA" id="ARBA00022840"/>
    </source>
</evidence>
<dbReference type="SMART" id="SM01411">
    <property type="entry name" value="Ephrin_rec_like"/>
    <property type="match status" value="2"/>
</dbReference>
<dbReference type="InterPro" id="IPR003961">
    <property type="entry name" value="FN3_dom"/>
</dbReference>
<keyword evidence="6 9" id="KW-0472">Membrane</keyword>
<evidence type="ECO:0000256" key="5">
    <source>
        <dbReference type="ARBA" id="ARBA00022989"/>
    </source>
</evidence>
<evidence type="ECO:0000313" key="12">
    <source>
        <dbReference type="EMBL" id="CAI8024182.1"/>
    </source>
</evidence>
<evidence type="ECO:0000256" key="3">
    <source>
        <dbReference type="ARBA" id="ARBA00022741"/>
    </source>
</evidence>
<dbReference type="PANTHER" id="PTHR46877:SF14">
    <property type="entry name" value="RECEPTOR PROTEIN-TYROSINE KINASE"/>
    <property type="match status" value="1"/>
</dbReference>
<sequence>MAFEVRSLLVIAALTVLCWAQAPGDEDARCTTDHSNPPQYPDNVTNLMDSYNYENLLPGNGTGNTPIATAVWNDFSFDGNDITPETVMSPTYWQQGAGGICRYQTRVCGWRQNEVIFSQNNWLFTQHISSDFDSNIYNYDVTIHVEAIYSLQDCRERKGCIQRFNLLHYMTNSQQLPSTSANGYMNTQNYENFAVPEGPVSSKTYTNTYNFTLPPSSTGFYIAVQDIGSCIALSRMRVYRENCKSFQTGLVRYPDAPAPVSGEASVKFSCVPNGGVMGDEDTVNCRTNGTWAPGSPMCGCRPGYEINQAKDGCQICPEGQYQPLLSDTNECKPCPPQSSTRDEGTAVCPCDANFIRHPDRPDDPCVRPPAAPLLDLTKPPQLEGNKITAIWTPPTDSGGDPDNLYFDVYTAQLKKEQKPTFCRQNDKGINGSCKSEVGTPECNYELANLNSSSPYAILVVCGNSATNDPECVSNVTVLGSRYLVMVVGTSSVDASKMRMGSLGCDLLLATVLLVSVGELWAQAPEMRMHDVQLITQIPHNIPDNVTNLMDSYNYENLLPGNGTGNTPIATAVWNDFSFDGNDVTPETLSPTYWQQGAGGICRFQTRVCGWRQNGVVVSQNNWLFTQHISSDFDSNIYNYDVTIHVEVIYSLQSCRETTRCIQSFNLLHYMTNSQQLPSTSGNGYMNTQNYESFAVPEGRVSSRTYTNTYSFTLPPSSTGFYIAVQDTGSCIALSRLRVYRNKCNSRRVGLVEYGDAPPPASSDLKSPVVPVSCVPNSFIRNDSGLTNRVSDNVTCFSNGTWGPEIPRCECNCGYEESPSTDPSGFTCTTCKPGYYKSEGVEECVACPENSNSTTEGSCECDCDNFFWRHGPENETIPCTTSPSKPQNVRGEPTNTTLTVSWNLPESDGGRTDVYFNLSICLVASSTNDSQVSEKGFAGHNNIAECQEESQLQYIKVLGMSYTFNDLRPVTLYRIVLHSENGVSHRDDRVHLRRVEMNMPTEEGEPEEVSNPATVNNVVLVWGPPRVPNGEITGYQIRLRFSPVYVGGIGGGNEAESGAGNETTSLEPAVKEEDQCANVPDFYDEIGPHTLYFVLDSSVLPNCSHNLTFSIRGKTGEDRYGMWSADQTIVPEFVCPSVPRCEECPSLDCDAVSFPTSIISPTETTPTTGPTATTSPTTGPTATTSLTTGPTATTSPTTGPTATTSPTTDKPSASTEDPSVETEQERSQSDLERCAYHMAGSAVAFSLIVGFLSGGFSCAIACVCHKHKMKTYKIRVKKHLQSKWDY</sequence>